<dbReference type="PANTHER" id="PTHR43807:SF20">
    <property type="entry name" value="FI04487P"/>
    <property type="match status" value="1"/>
</dbReference>
<dbReference type="GO" id="GO:0030170">
    <property type="term" value="F:pyridoxal phosphate binding"/>
    <property type="evidence" value="ECO:0007669"/>
    <property type="project" value="InterPro"/>
</dbReference>
<evidence type="ECO:0000256" key="5">
    <source>
        <dbReference type="ARBA" id="ARBA00022898"/>
    </source>
</evidence>
<protein>
    <submittedName>
        <fullName evidence="7">Methionine aminotransferase</fullName>
        <ecNumber evidence="7">2.6.1.88</ecNumber>
    </submittedName>
</protein>
<keyword evidence="3 7" id="KW-0032">Aminotransferase</keyword>
<dbReference type="CDD" id="cd00609">
    <property type="entry name" value="AAT_like"/>
    <property type="match status" value="1"/>
</dbReference>
<keyword evidence="4 7" id="KW-0808">Transferase</keyword>
<organism evidence="7 8">
    <name type="scientific">Pseudomonas fluorescens</name>
    <dbReference type="NCBI Taxonomy" id="294"/>
    <lineage>
        <taxon>Bacteria</taxon>
        <taxon>Pseudomonadati</taxon>
        <taxon>Pseudomonadota</taxon>
        <taxon>Gammaproteobacteria</taxon>
        <taxon>Pseudomonadales</taxon>
        <taxon>Pseudomonadaceae</taxon>
        <taxon>Pseudomonas</taxon>
    </lineage>
</organism>
<dbReference type="AlphaFoldDB" id="A0A5E7BLD8"/>
<feature type="domain" description="Aminotransferase class I/classII large" evidence="6">
    <location>
        <begin position="56"/>
        <end position="408"/>
    </location>
</feature>
<reference evidence="7 8" key="1">
    <citation type="submission" date="2019-09" db="EMBL/GenBank/DDBJ databases">
        <authorList>
            <person name="Chandra G."/>
            <person name="Truman W A."/>
        </authorList>
    </citation>
    <scope>NUCLEOTIDE SEQUENCE [LARGE SCALE GENOMIC DNA]</scope>
    <source>
        <strain evidence="7">PS691</strain>
    </source>
</reference>
<dbReference type="Gene3D" id="3.40.640.10">
    <property type="entry name" value="Type I PLP-dependent aspartate aminotransferase-like (Major domain)"/>
    <property type="match status" value="1"/>
</dbReference>
<keyword evidence="5" id="KW-0663">Pyridoxal phosphate</keyword>
<dbReference type="Gene3D" id="3.90.1150.10">
    <property type="entry name" value="Aspartate Aminotransferase, domain 1"/>
    <property type="match status" value="1"/>
</dbReference>
<dbReference type="NCBIfam" id="NF006569">
    <property type="entry name" value="PRK09082.1"/>
    <property type="match status" value="1"/>
</dbReference>
<dbReference type="Proteomes" id="UP000337909">
    <property type="component" value="Unassembled WGS sequence"/>
</dbReference>
<dbReference type="InterPro" id="IPR051326">
    <property type="entry name" value="Kynurenine-oxoglutarate_AT"/>
</dbReference>
<evidence type="ECO:0000259" key="6">
    <source>
        <dbReference type="Pfam" id="PF00155"/>
    </source>
</evidence>
<evidence type="ECO:0000313" key="8">
    <source>
        <dbReference type="Proteomes" id="UP000337909"/>
    </source>
</evidence>
<evidence type="ECO:0000256" key="3">
    <source>
        <dbReference type="ARBA" id="ARBA00022576"/>
    </source>
</evidence>
<dbReference type="InterPro" id="IPR015424">
    <property type="entry name" value="PyrdxlP-dep_Trfase"/>
</dbReference>
<name>A0A5E7BLD8_PSEFL</name>
<evidence type="ECO:0000256" key="1">
    <source>
        <dbReference type="ARBA" id="ARBA00001933"/>
    </source>
</evidence>
<dbReference type="GO" id="GO:0005737">
    <property type="term" value="C:cytoplasm"/>
    <property type="evidence" value="ECO:0007669"/>
    <property type="project" value="TreeGrafter"/>
</dbReference>
<dbReference type="GO" id="GO:0010326">
    <property type="term" value="F:methionine-oxo-acid transaminase activity"/>
    <property type="evidence" value="ECO:0007669"/>
    <property type="project" value="UniProtKB-EC"/>
</dbReference>
<comment type="cofactor">
    <cofactor evidence="1">
        <name>pyridoxal 5'-phosphate</name>
        <dbReference type="ChEBI" id="CHEBI:597326"/>
    </cofactor>
</comment>
<dbReference type="GO" id="GO:0016212">
    <property type="term" value="F:kynurenine-oxoglutarate transaminase activity"/>
    <property type="evidence" value="ECO:0007669"/>
    <property type="project" value="TreeGrafter"/>
</dbReference>
<dbReference type="PANTHER" id="PTHR43807">
    <property type="entry name" value="FI04487P"/>
    <property type="match status" value="1"/>
</dbReference>
<dbReference type="FunFam" id="3.40.640.10:FF:000033">
    <property type="entry name" value="Aspartate aminotransferase"/>
    <property type="match status" value="1"/>
</dbReference>
<evidence type="ECO:0000256" key="2">
    <source>
        <dbReference type="ARBA" id="ARBA00007441"/>
    </source>
</evidence>
<dbReference type="InterPro" id="IPR015422">
    <property type="entry name" value="PyrdxlP-dep_Trfase_small"/>
</dbReference>
<proteinExistence type="inferred from homology"/>
<evidence type="ECO:0000313" key="7">
    <source>
        <dbReference type="EMBL" id="VVN85951.1"/>
    </source>
</evidence>
<dbReference type="InterPro" id="IPR015421">
    <property type="entry name" value="PyrdxlP-dep_Trfase_major"/>
</dbReference>
<dbReference type="Pfam" id="PF00155">
    <property type="entry name" value="Aminotran_1_2"/>
    <property type="match status" value="1"/>
</dbReference>
<dbReference type="EC" id="2.6.1.88" evidence="7"/>
<dbReference type="EMBL" id="CABVHQ010000010">
    <property type="protein sequence ID" value="VVN85951.1"/>
    <property type="molecule type" value="Genomic_DNA"/>
</dbReference>
<dbReference type="InterPro" id="IPR004839">
    <property type="entry name" value="Aminotransferase_I/II_large"/>
</dbReference>
<sequence>MAPFFVPAVWAILGLSRAVVEPGVSREPPMITSKLPNVGTTIFTRMSQLAVETGALNLSQGFPDFDGPQALRDAVGRHIASGHNQYSPMTGLPALRQQVAAKIARSYGCTVDADTEVTITPGATQAIFCAVQALIHPGDEVIVFDPCYDSYEPSVELAGGRCVHVQLGLNDFAIDWQKLAEALSPRTRMIILNSPHNPSGALISRAELDQLADLIRDRDIYLISDEVYEHLVFDGVPHASVLAHEELYQRAFVVSSFGKTYHVTGWKTGYVVAPPALTAELRKVHQYVSFCGVTPLQYALADFMAEHPEHVEELPAFYQAKRDLFCDLLMPSRFSFTRVAGTYFQLVDYSQIRPDLNDVDMALWMTREHGVATIPVSVFYQSPPPGQRLVRLCFAKREETLREAAEKLCVI</sequence>
<dbReference type="SUPFAM" id="SSF53383">
    <property type="entry name" value="PLP-dependent transferases"/>
    <property type="match status" value="1"/>
</dbReference>
<comment type="similarity">
    <text evidence="2">Belongs to the class-I pyridoxal-phosphate-dependent aminotransferase family.</text>
</comment>
<accession>A0A5E7BLD8</accession>
<evidence type="ECO:0000256" key="4">
    <source>
        <dbReference type="ARBA" id="ARBA00022679"/>
    </source>
</evidence>
<gene>
    <name evidence="7" type="primary">ybdL</name>
    <name evidence="7" type="ORF">PS691_01472</name>
</gene>